<proteinExistence type="predicted"/>
<dbReference type="AlphaFoldDB" id="A0AAP2DVG6"/>
<comment type="caution">
    <text evidence="3">The sequence shown here is derived from an EMBL/GenBank/DDBJ whole genome shotgun (WGS) entry which is preliminary data.</text>
</comment>
<protein>
    <submittedName>
        <fullName evidence="3">Insulinase family protein</fullName>
    </submittedName>
</protein>
<name>A0AAP2DVG6_9BACT</name>
<evidence type="ECO:0000259" key="2">
    <source>
        <dbReference type="Pfam" id="PF05193"/>
    </source>
</evidence>
<dbReference type="PANTHER" id="PTHR11851">
    <property type="entry name" value="METALLOPROTEASE"/>
    <property type="match status" value="1"/>
</dbReference>
<dbReference type="Proteomes" id="UP001319080">
    <property type="component" value="Unassembled WGS sequence"/>
</dbReference>
<dbReference type="InterPro" id="IPR050361">
    <property type="entry name" value="MPP/UQCRC_Complex"/>
</dbReference>
<reference evidence="3 4" key="1">
    <citation type="submission" date="2021-05" db="EMBL/GenBank/DDBJ databases">
        <title>A Polyphasic approach of four new species of the genus Ohtaekwangia: Ohtaekwangia histidinii sp. nov., Ohtaekwangia cretensis sp. nov., Ohtaekwangia indiensis sp. nov., Ohtaekwangia reichenbachii sp. nov. from diverse environment.</title>
        <authorList>
            <person name="Octaviana S."/>
        </authorList>
    </citation>
    <scope>NUCLEOTIDE SEQUENCE [LARGE SCALE GENOMIC DNA]</scope>
    <source>
        <strain evidence="3 4">PWU5</strain>
    </source>
</reference>
<dbReference type="InterPro" id="IPR011249">
    <property type="entry name" value="Metalloenz_LuxS/M16"/>
</dbReference>
<dbReference type="Pfam" id="PF05193">
    <property type="entry name" value="Peptidase_M16_C"/>
    <property type="match status" value="1"/>
</dbReference>
<gene>
    <name evidence="3" type="ORF">KK062_07920</name>
</gene>
<feature type="domain" description="Peptidase M16 N-terminal" evidence="1">
    <location>
        <begin position="39"/>
        <end position="151"/>
    </location>
</feature>
<dbReference type="InterPro" id="IPR007863">
    <property type="entry name" value="Peptidase_M16_C"/>
</dbReference>
<dbReference type="InterPro" id="IPR011765">
    <property type="entry name" value="Pept_M16_N"/>
</dbReference>
<dbReference type="SUPFAM" id="SSF63411">
    <property type="entry name" value="LuxS/MPP-like metallohydrolase"/>
    <property type="match status" value="2"/>
</dbReference>
<dbReference type="Gene3D" id="3.30.830.10">
    <property type="entry name" value="Metalloenzyme, LuxS/M16 peptidase-like"/>
    <property type="match status" value="2"/>
</dbReference>
<keyword evidence="4" id="KW-1185">Reference proteome</keyword>
<sequence>MLDRSVAPPFTRSIDFELIQPRTQVLANGLKMFIISGGSQEVVRVEMLMRAGRWFEKTSGAAYFAANLLSKGTSTKSAYEIAQYFDQYGAHFEVSAGLDVVSLSLYTLTKNLAPTLALVRELLEDSTYPEKELTQLKSIYIQNLKVNQEKTSFQAGKLIRRNLFGESHPYGKELEEKDVEALTREQLVQHMQAFGKDLVVFASGRVNEAAEQTIRETLSSLTLSPVAPKTIEPIHALPSHQYQKKEGSMQSSIRMGRKSIGRAHTDYAPVLLINHILGGYFGSRLMKNIREDKGLSYGIYSSLQTLQQDNYMVIGADVNNENLEMTFAEIRKELGRLYTDPVGAEELEMARNHFIGSLQSEITTPFAHAEKIKNIYLHGLPADYYQTLIHKLDALTAEQLMHTAKQYFEEDSFFEVAVG</sequence>
<evidence type="ECO:0000313" key="3">
    <source>
        <dbReference type="EMBL" id="MBT1708145.1"/>
    </source>
</evidence>
<feature type="domain" description="Peptidase M16 C-terminal" evidence="2">
    <location>
        <begin position="183"/>
        <end position="352"/>
    </location>
</feature>
<evidence type="ECO:0000313" key="4">
    <source>
        <dbReference type="Proteomes" id="UP001319080"/>
    </source>
</evidence>
<dbReference type="EMBL" id="JAHESE010000005">
    <property type="protein sequence ID" value="MBT1708145.1"/>
    <property type="molecule type" value="Genomic_DNA"/>
</dbReference>
<organism evidence="3 4">
    <name type="scientific">Dawidia cretensis</name>
    <dbReference type="NCBI Taxonomy" id="2782350"/>
    <lineage>
        <taxon>Bacteria</taxon>
        <taxon>Pseudomonadati</taxon>
        <taxon>Bacteroidota</taxon>
        <taxon>Cytophagia</taxon>
        <taxon>Cytophagales</taxon>
        <taxon>Chryseotaleaceae</taxon>
        <taxon>Dawidia</taxon>
    </lineage>
</organism>
<dbReference type="RefSeq" id="WP_254083735.1">
    <property type="nucleotide sequence ID" value="NZ_JAHESE010000005.1"/>
</dbReference>
<dbReference type="GO" id="GO:0046872">
    <property type="term" value="F:metal ion binding"/>
    <property type="evidence" value="ECO:0007669"/>
    <property type="project" value="InterPro"/>
</dbReference>
<accession>A0AAP2DVG6</accession>
<evidence type="ECO:0000259" key="1">
    <source>
        <dbReference type="Pfam" id="PF00675"/>
    </source>
</evidence>
<dbReference type="Pfam" id="PF00675">
    <property type="entry name" value="Peptidase_M16"/>
    <property type="match status" value="1"/>
</dbReference>
<dbReference type="PANTHER" id="PTHR11851:SF224">
    <property type="entry name" value="PROCESSING PROTEASE"/>
    <property type="match status" value="1"/>
</dbReference>